<dbReference type="Proteomes" id="UP001305414">
    <property type="component" value="Unassembled WGS sequence"/>
</dbReference>
<protein>
    <submittedName>
        <fullName evidence="1">Uncharacterized protein</fullName>
    </submittedName>
</protein>
<organism evidence="1 2">
    <name type="scientific">Xylaria bambusicola</name>
    <dbReference type="NCBI Taxonomy" id="326684"/>
    <lineage>
        <taxon>Eukaryota</taxon>
        <taxon>Fungi</taxon>
        <taxon>Dikarya</taxon>
        <taxon>Ascomycota</taxon>
        <taxon>Pezizomycotina</taxon>
        <taxon>Sordariomycetes</taxon>
        <taxon>Xylariomycetidae</taxon>
        <taxon>Xylariales</taxon>
        <taxon>Xylariaceae</taxon>
        <taxon>Xylaria</taxon>
    </lineage>
</organism>
<name>A0AAN7V026_9PEZI</name>
<accession>A0AAN7V026</accession>
<keyword evidence="2" id="KW-1185">Reference proteome</keyword>
<sequence>MAKDASAAGLDAQLLLLLGDPEALHALLNEEGCDSTVALRRVEVREHDKEPGFHCIGNPHLATRDLEAVACFSGLGGKFESIRPRHRLAQAKATNCISGQTGQEFLLDVVSAPFQESRVDQCVMHVDHDAHTRIGAS</sequence>
<comment type="caution">
    <text evidence="1">The sequence shown here is derived from an EMBL/GenBank/DDBJ whole genome shotgun (WGS) entry which is preliminary data.</text>
</comment>
<dbReference type="AlphaFoldDB" id="A0AAN7V026"/>
<proteinExistence type="predicted"/>
<dbReference type="EMBL" id="JAWHQM010000064">
    <property type="protein sequence ID" value="KAK5636206.1"/>
    <property type="molecule type" value="Genomic_DNA"/>
</dbReference>
<reference evidence="1 2" key="1">
    <citation type="submission" date="2023-10" db="EMBL/GenBank/DDBJ databases">
        <title>Draft genome sequence of Xylaria bambusicola isolate GMP-LS, the root and basal stem rot pathogen of sugarcane in Indonesia.</title>
        <authorList>
            <person name="Selvaraj P."/>
            <person name="Muralishankar V."/>
            <person name="Muruganantham S."/>
            <person name="Sp S."/>
            <person name="Haryani S."/>
            <person name="Lau K.J.X."/>
            <person name="Naqvi N.I."/>
        </authorList>
    </citation>
    <scope>NUCLEOTIDE SEQUENCE [LARGE SCALE GENOMIC DNA]</scope>
    <source>
        <strain evidence="1">GMP-LS</strain>
    </source>
</reference>
<gene>
    <name evidence="1" type="ORF">RRF57_011918</name>
</gene>
<evidence type="ECO:0000313" key="1">
    <source>
        <dbReference type="EMBL" id="KAK5636206.1"/>
    </source>
</evidence>
<evidence type="ECO:0000313" key="2">
    <source>
        <dbReference type="Proteomes" id="UP001305414"/>
    </source>
</evidence>